<comment type="caution">
    <text evidence="1">The sequence shown here is derived from an EMBL/GenBank/DDBJ whole genome shotgun (WGS) entry which is preliminary data.</text>
</comment>
<dbReference type="EMBL" id="JBBYHR010000001">
    <property type="protein sequence ID" value="MEL1242659.1"/>
    <property type="molecule type" value="Genomic_DNA"/>
</dbReference>
<dbReference type="RefSeq" id="WP_341694985.1">
    <property type="nucleotide sequence ID" value="NZ_JBBYHR010000001.1"/>
</dbReference>
<evidence type="ECO:0000313" key="2">
    <source>
        <dbReference type="Proteomes" id="UP001464555"/>
    </source>
</evidence>
<reference evidence="1 2" key="1">
    <citation type="submission" date="2024-04" db="EMBL/GenBank/DDBJ databases">
        <title>Flavobacterium sp. DGU11 16S ribosomal RNA gene Genome sequencing and assembly.</title>
        <authorList>
            <person name="Park S."/>
        </authorList>
    </citation>
    <scope>NUCLEOTIDE SEQUENCE [LARGE SCALE GENOMIC DNA]</scope>
    <source>
        <strain evidence="1 2">DGU11</strain>
    </source>
</reference>
<keyword evidence="2" id="KW-1185">Reference proteome</keyword>
<name>A0ABU9HR70_9FLAO</name>
<protein>
    <recommendedName>
        <fullName evidence="3">PD-(D/E)XK nuclease superfamily protein</fullName>
    </recommendedName>
</protein>
<evidence type="ECO:0008006" key="3">
    <source>
        <dbReference type="Google" id="ProtNLM"/>
    </source>
</evidence>
<organism evidence="1 2">
    <name type="scientific">Flavobacterium arundinis</name>
    <dbReference type="NCBI Taxonomy" id="3139143"/>
    <lineage>
        <taxon>Bacteria</taxon>
        <taxon>Pseudomonadati</taxon>
        <taxon>Bacteroidota</taxon>
        <taxon>Flavobacteriia</taxon>
        <taxon>Flavobacteriales</taxon>
        <taxon>Flavobacteriaceae</taxon>
        <taxon>Flavobacterium</taxon>
    </lineage>
</organism>
<proteinExistence type="predicted"/>
<accession>A0ABU9HR70</accession>
<evidence type="ECO:0000313" key="1">
    <source>
        <dbReference type="EMBL" id="MEL1242659.1"/>
    </source>
</evidence>
<sequence length="356" mass="40870">MTKQEAIINISTIFNRKSSLDVETSYFTNKKHDDLLDLLLRYIENSSALIGNPNVFKTQALNDHGVDLIIEYPNECKIGIQIKSHFDVTEKDFAVKVKAQFAESQFHGLTKWYLLICSPLTEFDGKSYSSKISHLINELSSYKTSYHVVHNPQQMVNIFTGGIMADMEFRSIKNQYYCEEINWAEIIKELYSGNKQKSYLDVEPDASEKATKNAGLYNSYLNMTTDEEKQSSIDDLNDLLELLKKLSKMTRGFLSVCISRGRITNHGMFDRIVVLCHDIENYLNIRSNTLKKEVAVLDSHGIAYLDNIDGDNNYYVVVRNTNSNYNILATVKEFCTNKKVDMKQIIIDLDFSLFDD</sequence>
<gene>
    <name evidence="1" type="ORF">AAEO56_00180</name>
</gene>
<dbReference type="Proteomes" id="UP001464555">
    <property type="component" value="Unassembled WGS sequence"/>
</dbReference>